<evidence type="ECO:0000313" key="4">
    <source>
        <dbReference type="EMBL" id="CUV54546.1"/>
    </source>
</evidence>
<evidence type="ECO:0000256" key="1">
    <source>
        <dbReference type="SAM" id="SignalP"/>
    </source>
</evidence>
<dbReference type="Gene3D" id="3.10.129.10">
    <property type="entry name" value="Hotdog Thioesterase"/>
    <property type="match status" value="1"/>
</dbReference>
<dbReference type="EMBL" id="LN899824">
    <property type="protein sequence ID" value="CUV31643.1"/>
    <property type="molecule type" value="Genomic_DNA"/>
</dbReference>
<keyword evidence="1" id="KW-0732">Signal</keyword>
<accession>A0A0S4VAL6</accession>
<dbReference type="EMBL" id="CP085043">
    <property type="protein sequence ID" value="UZF14380.1"/>
    <property type="molecule type" value="Genomic_DNA"/>
</dbReference>
<dbReference type="InterPro" id="IPR029069">
    <property type="entry name" value="HotDog_dom_sf"/>
</dbReference>
<feature type="chain" id="PRO_5013467354" evidence="1">
    <location>
        <begin position="18"/>
        <end position="152"/>
    </location>
</feature>
<dbReference type="AlphaFoldDB" id="A0A0S4VAL6"/>
<organism evidence="3">
    <name type="scientific">Ralstonia solanacearum</name>
    <name type="common">Pseudomonas solanacearum</name>
    <dbReference type="NCBI Taxonomy" id="305"/>
    <lineage>
        <taxon>Bacteria</taxon>
        <taxon>Pseudomonadati</taxon>
        <taxon>Pseudomonadota</taxon>
        <taxon>Betaproteobacteria</taxon>
        <taxon>Burkholderiales</taxon>
        <taxon>Burkholderiaceae</taxon>
        <taxon>Ralstonia</taxon>
        <taxon>Ralstonia solanacearum species complex</taxon>
    </lineage>
</organism>
<gene>
    <name evidence="5" type="ORF">LH706_15415</name>
    <name evidence="2" type="ORF">PSS4_v1_380045</name>
    <name evidence="3" type="ORF">RUN1985_v1_970003</name>
    <name evidence="4" type="ORF">RUN215_v1_360019</name>
</gene>
<evidence type="ECO:0000313" key="2">
    <source>
        <dbReference type="EMBL" id="CUV17766.1"/>
    </source>
</evidence>
<reference evidence="3" key="1">
    <citation type="submission" date="2015-10" db="EMBL/GenBank/DDBJ databases">
        <authorList>
            <person name="Gilbert D.G."/>
        </authorList>
    </citation>
    <scope>NUCLEOTIDE SEQUENCE</scope>
    <source>
        <strain evidence="3">Phyl III-seqv23</strain>
    </source>
</reference>
<protein>
    <submittedName>
        <fullName evidence="3">Signal peptide protein</fullName>
    </submittedName>
</protein>
<dbReference type="PANTHER" id="PTHR43841">
    <property type="entry name" value="3-HYDROXYACYL-THIOESTER DEHYDRATASE HTDX-RELATED"/>
    <property type="match status" value="1"/>
</dbReference>
<dbReference type="PANTHER" id="PTHR43841:SF3">
    <property type="entry name" value="(3R)-HYDROXYACYL-ACP DEHYDRATASE SUBUNIT HADB"/>
    <property type="match status" value="1"/>
</dbReference>
<evidence type="ECO:0000313" key="5">
    <source>
        <dbReference type="EMBL" id="UZF14380.1"/>
    </source>
</evidence>
<reference evidence="5" key="2">
    <citation type="submission" date="2021-10" db="EMBL/GenBank/DDBJ databases">
        <title>Complete genome sequences of five Ralstonia solancearum strains isolated from sunflower.</title>
        <authorList>
            <person name="She X."/>
            <person name="He Z."/>
        </authorList>
    </citation>
    <scope>NUCLEOTIDE SEQUENCE</scope>
    <source>
        <strain evidence="5">RS638</strain>
    </source>
</reference>
<feature type="signal peptide" evidence="1">
    <location>
        <begin position="1"/>
        <end position="17"/>
    </location>
</feature>
<evidence type="ECO:0000313" key="3">
    <source>
        <dbReference type="EMBL" id="CUV31643.1"/>
    </source>
</evidence>
<dbReference type="EMBL" id="LN899821">
    <property type="protein sequence ID" value="CUV17766.1"/>
    <property type="molecule type" value="Genomic_DNA"/>
</dbReference>
<dbReference type="SUPFAM" id="SSF54637">
    <property type="entry name" value="Thioesterase/thiol ester dehydrase-isomerase"/>
    <property type="match status" value="1"/>
</dbReference>
<dbReference type="EMBL" id="LN899820">
    <property type="protein sequence ID" value="CUV54546.1"/>
    <property type="molecule type" value="Genomic_DNA"/>
</dbReference>
<proteinExistence type="predicted"/>
<sequence length="152" mass="16710">MRTAAALTCPIAPPCVAAPTWVAEAPSAGALAWRKGRRGGPLPRHVRVRQEVPLDAAHITRDAAVCGVSPAHDVPLTYPHRLGFPLQRMLTTKRAFPYPVIGLVHLGHAIRQHRPLTPGECARVEVRPRRRLRHARGQGVVAILERPERMHG</sequence>
<name>A0A0S4VAL6_RALSL</name>